<evidence type="ECO:0000256" key="11">
    <source>
        <dbReference type="ARBA" id="ARBA00022842"/>
    </source>
</evidence>
<feature type="transmembrane region" description="Helical" evidence="19">
    <location>
        <begin position="107"/>
        <end position="125"/>
    </location>
</feature>
<dbReference type="InterPro" id="IPR003805">
    <property type="entry name" value="CobS"/>
</dbReference>
<keyword evidence="11 19" id="KW-0460">Magnesium</keyword>
<evidence type="ECO:0000256" key="2">
    <source>
        <dbReference type="ARBA" id="ARBA00004651"/>
    </source>
</evidence>
<sequence>MNQLWNSFKIAFSMYSRIPVPGSEWTKEHMKYTLCFFPAVGVIVGLLVICWSDFSRFLDFGMPARTAGLTLIPVIVTGGIHMDGFMDTADALGSFRGREKKLLILKDPHCGAFAVLSCVCYFLAYGGAVSEIGRGNLLILAWGFVLSRALSAFSIASFPMAKETGLAASFSGAAHKKAVRGVSAVTAAGSAAVMCFLNPAAGLLCIGGAVLSFVWYYRISMKQFGGITGDLAGWFLQICELSAAICLAVIEKIM</sequence>
<evidence type="ECO:0000313" key="20">
    <source>
        <dbReference type="EMBL" id="MBC5679051.1"/>
    </source>
</evidence>
<feature type="transmembrane region" description="Helical" evidence="19">
    <location>
        <begin position="66"/>
        <end position="86"/>
    </location>
</feature>
<keyword evidence="12 19" id="KW-1133">Transmembrane helix</keyword>
<keyword evidence="21" id="KW-1185">Reference proteome</keyword>
<protein>
    <recommendedName>
        <fullName evidence="6 19">Adenosylcobinamide-GDP ribazoletransferase</fullName>
        <ecNumber evidence="5 19">2.7.8.26</ecNumber>
    </recommendedName>
    <alternativeName>
        <fullName evidence="16 19">Cobalamin synthase</fullName>
    </alternativeName>
    <alternativeName>
        <fullName evidence="15 19">Cobalamin-5'-phosphate synthase</fullName>
    </alternativeName>
</protein>
<evidence type="ECO:0000256" key="7">
    <source>
        <dbReference type="ARBA" id="ARBA00022475"/>
    </source>
</evidence>
<organism evidence="20 21">
    <name type="scientific">Anaerostipes hominis</name>
    <name type="common">ex Liu et al. 2021</name>
    <dbReference type="NCBI Taxonomy" id="2763018"/>
    <lineage>
        <taxon>Bacteria</taxon>
        <taxon>Bacillati</taxon>
        <taxon>Bacillota</taxon>
        <taxon>Clostridia</taxon>
        <taxon>Lachnospirales</taxon>
        <taxon>Lachnospiraceae</taxon>
        <taxon>Anaerostipes</taxon>
    </lineage>
</organism>
<evidence type="ECO:0000256" key="13">
    <source>
        <dbReference type="ARBA" id="ARBA00023136"/>
    </source>
</evidence>
<keyword evidence="9 19" id="KW-0808">Transferase</keyword>
<feature type="transmembrane region" description="Helical" evidence="19">
    <location>
        <begin position="200"/>
        <end position="219"/>
    </location>
</feature>
<comment type="catalytic activity">
    <reaction evidence="17 19">
        <text>alpha-ribazole + adenosylcob(III)inamide-GDP = adenosylcob(III)alamin + GMP + H(+)</text>
        <dbReference type="Rhea" id="RHEA:16049"/>
        <dbReference type="ChEBI" id="CHEBI:10329"/>
        <dbReference type="ChEBI" id="CHEBI:15378"/>
        <dbReference type="ChEBI" id="CHEBI:18408"/>
        <dbReference type="ChEBI" id="CHEBI:58115"/>
        <dbReference type="ChEBI" id="CHEBI:60487"/>
        <dbReference type="EC" id="2.7.8.26"/>
    </reaction>
</comment>
<evidence type="ECO:0000256" key="19">
    <source>
        <dbReference type="HAMAP-Rule" id="MF_00719"/>
    </source>
</evidence>
<dbReference type="RefSeq" id="WP_024727633.1">
    <property type="nucleotide sequence ID" value="NZ_JACOOS010000028.1"/>
</dbReference>
<dbReference type="PANTHER" id="PTHR34148:SF1">
    <property type="entry name" value="ADENOSYLCOBINAMIDE-GDP RIBAZOLETRANSFERASE"/>
    <property type="match status" value="1"/>
</dbReference>
<dbReference type="Proteomes" id="UP000635828">
    <property type="component" value="Unassembled WGS sequence"/>
</dbReference>
<dbReference type="HAMAP" id="MF_00719">
    <property type="entry name" value="CobS"/>
    <property type="match status" value="1"/>
</dbReference>
<gene>
    <name evidence="19" type="primary">cobS</name>
    <name evidence="20" type="ORF">H8S22_16215</name>
</gene>
<proteinExistence type="inferred from homology"/>
<dbReference type="EC" id="2.7.8.26" evidence="5 19"/>
<comment type="catalytic activity">
    <reaction evidence="18 19">
        <text>alpha-ribazole 5'-phosphate + adenosylcob(III)inamide-GDP = adenosylcob(III)alamin 5'-phosphate + GMP + H(+)</text>
        <dbReference type="Rhea" id="RHEA:23560"/>
        <dbReference type="ChEBI" id="CHEBI:15378"/>
        <dbReference type="ChEBI" id="CHEBI:57918"/>
        <dbReference type="ChEBI" id="CHEBI:58115"/>
        <dbReference type="ChEBI" id="CHEBI:60487"/>
        <dbReference type="ChEBI" id="CHEBI:60493"/>
        <dbReference type="EC" id="2.7.8.26"/>
    </reaction>
</comment>
<feature type="transmembrane region" description="Helical" evidence="19">
    <location>
        <begin position="231"/>
        <end position="250"/>
    </location>
</feature>
<evidence type="ECO:0000256" key="9">
    <source>
        <dbReference type="ARBA" id="ARBA00022679"/>
    </source>
</evidence>
<comment type="function">
    <text evidence="14 19">Joins adenosylcobinamide-GDP and alpha-ribazole to generate adenosylcobalamin (Ado-cobalamin). Also synthesizes adenosylcobalamin 5'-phosphate from adenosylcobinamide-GDP and alpha-ribazole 5'-phosphate.</text>
</comment>
<comment type="subcellular location">
    <subcellularLocation>
        <location evidence="2 19">Cell membrane</location>
        <topology evidence="2 19">Multi-pass membrane protein</topology>
    </subcellularLocation>
</comment>
<keyword evidence="10 19" id="KW-0812">Transmembrane</keyword>
<evidence type="ECO:0000256" key="14">
    <source>
        <dbReference type="ARBA" id="ARBA00025228"/>
    </source>
</evidence>
<evidence type="ECO:0000256" key="8">
    <source>
        <dbReference type="ARBA" id="ARBA00022573"/>
    </source>
</evidence>
<accession>A0ABR7FX45</accession>
<keyword evidence="7 19" id="KW-1003">Cell membrane</keyword>
<evidence type="ECO:0000256" key="4">
    <source>
        <dbReference type="ARBA" id="ARBA00010561"/>
    </source>
</evidence>
<comment type="pathway">
    <text evidence="3 19">Cofactor biosynthesis; adenosylcobalamin biosynthesis; adenosylcobalamin from cob(II)yrinate a,c-diamide: step 7/7.</text>
</comment>
<dbReference type="Pfam" id="PF02654">
    <property type="entry name" value="CobS"/>
    <property type="match status" value="1"/>
</dbReference>
<evidence type="ECO:0000313" key="21">
    <source>
        <dbReference type="Proteomes" id="UP000635828"/>
    </source>
</evidence>
<evidence type="ECO:0000256" key="17">
    <source>
        <dbReference type="ARBA" id="ARBA00048623"/>
    </source>
</evidence>
<name>A0ABR7FX45_9FIRM</name>
<evidence type="ECO:0000256" key="5">
    <source>
        <dbReference type="ARBA" id="ARBA00013200"/>
    </source>
</evidence>
<evidence type="ECO:0000256" key="6">
    <source>
        <dbReference type="ARBA" id="ARBA00015850"/>
    </source>
</evidence>
<evidence type="ECO:0000256" key="1">
    <source>
        <dbReference type="ARBA" id="ARBA00001946"/>
    </source>
</evidence>
<keyword evidence="13 19" id="KW-0472">Membrane</keyword>
<keyword evidence="8 19" id="KW-0169">Cobalamin biosynthesis</keyword>
<evidence type="ECO:0000256" key="18">
    <source>
        <dbReference type="ARBA" id="ARBA00049504"/>
    </source>
</evidence>
<dbReference type="PANTHER" id="PTHR34148">
    <property type="entry name" value="ADENOSYLCOBINAMIDE-GDP RIBAZOLETRANSFERASE"/>
    <property type="match status" value="1"/>
</dbReference>
<feature type="transmembrane region" description="Helical" evidence="19">
    <location>
        <begin position="137"/>
        <end position="158"/>
    </location>
</feature>
<comment type="similarity">
    <text evidence="4 19">Belongs to the CobS family.</text>
</comment>
<feature type="transmembrane region" description="Helical" evidence="19">
    <location>
        <begin position="32"/>
        <end position="54"/>
    </location>
</feature>
<evidence type="ECO:0000256" key="10">
    <source>
        <dbReference type="ARBA" id="ARBA00022692"/>
    </source>
</evidence>
<comment type="caution">
    <text evidence="20">The sequence shown here is derived from an EMBL/GenBank/DDBJ whole genome shotgun (WGS) entry which is preliminary data.</text>
</comment>
<evidence type="ECO:0000256" key="3">
    <source>
        <dbReference type="ARBA" id="ARBA00004663"/>
    </source>
</evidence>
<dbReference type="EMBL" id="JACOOS010000028">
    <property type="protein sequence ID" value="MBC5679051.1"/>
    <property type="molecule type" value="Genomic_DNA"/>
</dbReference>
<evidence type="ECO:0000256" key="16">
    <source>
        <dbReference type="ARBA" id="ARBA00032853"/>
    </source>
</evidence>
<evidence type="ECO:0000256" key="12">
    <source>
        <dbReference type="ARBA" id="ARBA00022989"/>
    </source>
</evidence>
<comment type="cofactor">
    <cofactor evidence="1 19">
        <name>Mg(2+)</name>
        <dbReference type="ChEBI" id="CHEBI:18420"/>
    </cofactor>
</comment>
<reference evidence="20 21" key="1">
    <citation type="submission" date="2020-08" db="EMBL/GenBank/DDBJ databases">
        <title>Genome public.</title>
        <authorList>
            <person name="Liu C."/>
            <person name="Sun Q."/>
        </authorList>
    </citation>
    <scope>NUCLEOTIDE SEQUENCE [LARGE SCALE GENOMIC DNA]</scope>
    <source>
        <strain evidence="20 21">NSJ-7</strain>
    </source>
</reference>
<evidence type="ECO:0000256" key="15">
    <source>
        <dbReference type="ARBA" id="ARBA00032605"/>
    </source>
</evidence>